<evidence type="ECO:0000313" key="12">
    <source>
        <dbReference type="Proteomes" id="UP000488956"/>
    </source>
</evidence>
<evidence type="ECO:0000256" key="9">
    <source>
        <dbReference type="ARBA" id="ARBA00023136"/>
    </source>
</evidence>
<comment type="caution">
    <text evidence="11">The sequence shown here is derived from an EMBL/GenBank/DDBJ whole genome shotgun (WGS) entry which is preliminary data.</text>
</comment>
<evidence type="ECO:0000256" key="10">
    <source>
        <dbReference type="SAM" id="SignalP"/>
    </source>
</evidence>
<proteinExistence type="inferred from homology"/>
<dbReference type="GO" id="GO:0000139">
    <property type="term" value="C:Golgi membrane"/>
    <property type="evidence" value="ECO:0007669"/>
    <property type="project" value="UniProtKB-SubCell"/>
</dbReference>
<evidence type="ECO:0000256" key="5">
    <source>
        <dbReference type="ARBA" id="ARBA00022692"/>
    </source>
</evidence>
<evidence type="ECO:0000256" key="2">
    <source>
        <dbReference type="ARBA" id="ARBA00008661"/>
    </source>
</evidence>
<dbReference type="PANTHER" id="PTHR11214:SF3">
    <property type="entry name" value="BETA-1,3-GALACTOSYLTRANSFERASE 6"/>
    <property type="match status" value="1"/>
</dbReference>
<dbReference type="Pfam" id="PF01762">
    <property type="entry name" value="Galactosyl_T"/>
    <property type="match status" value="1"/>
</dbReference>
<evidence type="ECO:0008006" key="13">
    <source>
        <dbReference type="Google" id="ProtNLM"/>
    </source>
</evidence>
<evidence type="ECO:0000256" key="1">
    <source>
        <dbReference type="ARBA" id="ARBA00004323"/>
    </source>
</evidence>
<organism evidence="11 12">
    <name type="scientific">Phytophthora fragariae</name>
    <dbReference type="NCBI Taxonomy" id="53985"/>
    <lineage>
        <taxon>Eukaryota</taxon>
        <taxon>Sar</taxon>
        <taxon>Stramenopiles</taxon>
        <taxon>Oomycota</taxon>
        <taxon>Peronosporomycetes</taxon>
        <taxon>Peronosporales</taxon>
        <taxon>Peronosporaceae</taxon>
        <taxon>Phytophthora</taxon>
    </lineage>
</organism>
<comment type="subcellular location">
    <subcellularLocation>
        <location evidence="1">Golgi apparatus membrane</location>
        <topology evidence="1">Single-pass type II membrane protein</topology>
    </subcellularLocation>
</comment>
<dbReference type="GO" id="GO:0016758">
    <property type="term" value="F:hexosyltransferase activity"/>
    <property type="evidence" value="ECO:0007669"/>
    <property type="project" value="InterPro"/>
</dbReference>
<feature type="signal peptide" evidence="10">
    <location>
        <begin position="1"/>
        <end position="17"/>
    </location>
</feature>
<keyword evidence="7" id="KW-1133">Transmembrane helix</keyword>
<evidence type="ECO:0000256" key="7">
    <source>
        <dbReference type="ARBA" id="ARBA00022989"/>
    </source>
</evidence>
<protein>
    <recommendedName>
        <fullName evidence="13">Galectin domain-containing protein</fullName>
    </recommendedName>
</protein>
<dbReference type="AlphaFoldDB" id="A0A6G0LVS9"/>
<name>A0A6G0LVS9_9STRA</name>
<keyword evidence="3" id="KW-0328">Glycosyltransferase</keyword>
<evidence type="ECO:0000256" key="3">
    <source>
        <dbReference type="ARBA" id="ARBA00022676"/>
    </source>
</evidence>
<keyword evidence="5" id="KW-0812">Transmembrane</keyword>
<feature type="chain" id="PRO_5026320999" description="Galectin domain-containing protein" evidence="10">
    <location>
        <begin position="18"/>
        <end position="612"/>
    </location>
</feature>
<dbReference type="InterPro" id="IPR002659">
    <property type="entry name" value="Glyco_trans_31"/>
</dbReference>
<evidence type="ECO:0000256" key="8">
    <source>
        <dbReference type="ARBA" id="ARBA00023034"/>
    </source>
</evidence>
<comment type="similarity">
    <text evidence="2">Belongs to the glycosyltransferase 31 family.</text>
</comment>
<sequence>MKFVVVALLLLHINAAAFPTDQLAGGRSQVSLDADNQAQQLQVESVDSEPVRGISLVYPTDGAVEMSPVVFKVQIHVQPGREKLFNAQYANASFCVEVNAVTIFCSKLSERALEFHYIGHCTARVYLKRPGIDEDEVKSVSDPVSFTLMSKAELIAHVSRKIDKDHEKHRIGYEMSLVDWAKLQQRRPDRDVLQRLERDGPRIGDRTLRVNETTDVLLVVGVRTAVVSHFPFRQAIRETWANQTLMPQGVKVVFLGCRPTVGSPSLEEAELRTTWEAIELEKQVYGDLLTDELDCDDAYLHLADKTKEFLHFAATQYSKAQYVMVADDDIYLRLDKIVEWLKQLGPQERFYAGHVREIENARKTPPTRIPESPHYLTKEQYPLSELPPFALGANFFLSMDNVQFVSKNRRRLQDLGGMDDISVALWMLTRQVHPTHRIGLQHLRSGPCKNDLITLSDLSASAIRIVHTNVLTQRDFCHGFDRYVWMGRNAGEPTRGSSWPLVFPREDLQLDISFSKLESAREFHFTTTISSPTHAGIKVQYLPHSEQFFRRLCAQSRLNFPGFVRSCEEIVAKVCLNLQTLYMYDSVAGASESRALGWGHIIQYLHCNESNS</sequence>
<dbReference type="PANTHER" id="PTHR11214">
    <property type="entry name" value="BETA-1,3-N-ACETYLGLUCOSAMINYLTRANSFERASE"/>
    <property type="match status" value="1"/>
</dbReference>
<dbReference type="Proteomes" id="UP000488956">
    <property type="component" value="Unassembled WGS sequence"/>
</dbReference>
<keyword evidence="8" id="KW-0333">Golgi apparatus</keyword>
<accession>A0A6G0LVS9</accession>
<evidence type="ECO:0000256" key="4">
    <source>
        <dbReference type="ARBA" id="ARBA00022679"/>
    </source>
</evidence>
<evidence type="ECO:0000313" key="11">
    <source>
        <dbReference type="EMBL" id="KAE9131766.1"/>
    </source>
</evidence>
<gene>
    <name evidence="11" type="ORF">PF010_g3413</name>
</gene>
<dbReference type="Gene3D" id="3.90.550.50">
    <property type="match status" value="1"/>
</dbReference>
<keyword evidence="9" id="KW-0472">Membrane</keyword>
<keyword evidence="6" id="KW-0735">Signal-anchor</keyword>
<dbReference type="EMBL" id="QXFX01000106">
    <property type="protein sequence ID" value="KAE9131766.1"/>
    <property type="molecule type" value="Genomic_DNA"/>
</dbReference>
<reference evidence="11 12" key="1">
    <citation type="submission" date="2018-09" db="EMBL/GenBank/DDBJ databases">
        <title>Genomic investigation of the strawberry pathogen Phytophthora fragariae indicates pathogenicity is determined by transcriptional variation in three key races.</title>
        <authorList>
            <person name="Adams T.M."/>
            <person name="Armitage A.D."/>
            <person name="Sobczyk M.K."/>
            <person name="Bates H.J."/>
            <person name="Dunwell J.M."/>
            <person name="Nellist C.F."/>
            <person name="Harrison R.J."/>
        </authorList>
    </citation>
    <scope>NUCLEOTIDE SEQUENCE [LARGE SCALE GENOMIC DNA]</scope>
    <source>
        <strain evidence="11 12">ONT-3</strain>
    </source>
</reference>
<evidence type="ECO:0000256" key="6">
    <source>
        <dbReference type="ARBA" id="ARBA00022968"/>
    </source>
</evidence>
<keyword evidence="10" id="KW-0732">Signal</keyword>
<keyword evidence="4" id="KW-0808">Transferase</keyword>